<reference evidence="1 2" key="1">
    <citation type="submission" date="2019-09" db="EMBL/GenBank/DDBJ databases">
        <title>Transcriptional response of Serratia to Siphovirus infection.</title>
        <authorList>
            <person name="Malone L.M."/>
            <person name="Fineran P.C."/>
        </authorList>
    </citation>
    <scope>NUCLEOTIDE SEQUENCE [LARGE SCALE GENOMIC DNA]</scope>
</reference>
<evidence type="ECO:0000313" key="1">
    <source>
        <dbReference type="EMBL" id="QGF20893.1"/>
    </source>
</evidence>
<sequence length="205" mass="22315">MRTIIEATAVAELAKTFERYPEQSQQAIRMAINDVAKGKGMKLIRTSMMAEVAFPGSYLNGDRLQITQRATNSNPQAVITARKRATSLARFASGTPSSTAKKGVTVRVKKGKSVHLKSGWLVRLRAGASMSEDNYNIGLAVRLGPGEKLANKTTTHTSWLVKGSVALLYGPSVNQVFSTVAEDVSRPIGDMVTTEYLRQMARLLE</sequence>
<name>A0A5Q2F2Q1_9CAUD</name>
<dbReference type="KEGG" id="vg:62682723"/>
<dbReference type="RefSeq" id="YP_010000083.1">
    <property type="nucleotide sequence ID" value="NC_053012.1"/>
</dbReference>
<dbReference type="EMBL" id="MN505213">
    <property type="protein sequence ID" value="QGF20893.1"/>
    <property type="molecule type" value="Genomic_DNA"/>
</dbReference>
<keyword evidence="2" id="KW-1185">Reference proteome</keyword>
<protein>
    <recommendedName>
        <fullName evidence="3">Neck protein</fullName>
    </recommendedName>
</protein>
<evidence type="ECO:0000313" key="2">
    <source>
        <dbReference type="Proteomes" id="UP000345177"/>
    </source>
</evidence>
<accession>A0A5Q2F2Q1</accession>
<dbReference type="GeneID" id="62682723"/>
<organism evidence="1 2">
    <name type="scientific">Serratia phage JS26</name>
    <dbReference type="NCBI Taxonomy" id="2315217"/>
    <lineage>
        <taxon>Viruses</taxon>
        <taxon>Duplodnaviria</taxon>
        <taxon>Heunggongvirae</taxon>
        <taxon>Uroviricota</taxon>
        <taxon>Caudoviricetes</taxon>
        <taxon>Casjensviridae</taxon>
        <taxon>Dunedinvirus</taxon>
        <taxon>Dunedinvirus JS26</taxon>
    </lineage>
</organism>
<proteinExistence type="predicted"/>
<dbReference type="Proteomes" id="UP000345177">
    <property type="component" value="Segment"/>
</dbReference>
<evidence type="ECO:0008006" key="3">
    <source>
        <dbReference type="Google" id="ProtNLM"/>
    </source>
</evidence>